<dbReference type="AlphaFoldDB" id="A0A5N5QKI7"/>
<evidence type="ECO:0000256" key="3">
    <source>
        <dbReference type="ARBA" id="ARBA00022670"/>
    </source>
</evidence>
<dbReference type="SMART" id="SM01351">
    <property type="entry name" value="Aspzincin_M35"/>
    <property type="match status" value="1"/>
</dbReference>
<evidence type="ECO:0000259" key="9">
    <source>
        <dbReference type="SMART" id="SM01351"/>
    </source>
</evidence>
<dbReference type="InterPro" id="IPR024079">
    <property type="entry name" value="MetalloPept_cat_dom_sf"/>
</dbReference>
<dbReference type="GO" id="GO:0006508">
    <property type="term" value="P:proteolysis"/>
    <property type="evidence" value="ECO:0007669"/>
    <property type="project" value="UniProtKB-KW"/>
</dbReference>
<sequence length="385" mass="42022">MHCSTLLLGLFSALVAVATPTHDQVGSLQAREAHRSLLLQVKAQDDMNDPDDLTVAITLINKGSAAVKILNDPNSVLSTWKTHTFDFAPVPVVRPDGTKAKVGAEANVRAVKVKYSPKVAAALEDERVFTVLQPGQNKTIVHELSGMYSFRTTGAYTVKLASTAENFQVVEDDGSISVVPATVYNGDEAQAWSAININTNATLPKRELVKPRLDWIVKREAVAQTTNCSQDQTNQLIEATKVANKYIADANQYLNGKLGERYKTWFGGPSIERLKRVRSHFQNLAGISQFKFNCKCDEPAVFAYVDPIETSIYLCGAFWNAAVEGSDSKAGTIIHEGTHIRTVAGTEDYAYGPQPARELAKTDGDRATMNADSHEYFAENSPNLG</sequence>
<keyword evidence="5" id="KW-0378">Hydrolase</keyword>
<evidence type="ECO:0000313" key="10">
    <source>
        <dbReference type="EMBL" id="KAB5592053.1"/>
    </source>
</evidence>
<keyword evidence="4" id="KW-0479">Metal-binding</keyword>
<keyword evidence="7" id="KW-0482">Metalloprotease</keyword>
<dbReference type="PANTHER" id="PTHR37016">
    <property type="match status" value="1"/>
</dbReference>
<dbReference type="Gene3D" id="3.40.390.10">
    <property type="entry name" value="Collagenase (Catalytic Domain)"/>
    <property type="match status" value="1"/>
</dbReference>
<evidence type="ECO:0000256" key="8">
    <source>
        <dbReference type="SAM" id="SignalP"/>
    </source>
</evidence>
<dbReference type="SUPFAM" id="SSF55486">
    <property type="entry name" value="Metalloproteases ('zincins'), catalytic domain"/>
    <property type="match status" value="1"/>
</dbReference>
<evidence type="ECO:0000256" key="1">
    <source>
        <dbReference type="ARBA" id="ARBA00001947"/>
    </source>
</evidence>
<dbReference type="Gene3D" id="2.60.40.2970">
    <property type="match status" value="1"/>
</dbReference>
<name>A0A5N5QKI7_9AGAM</name>
<keyword evidence="6" id="KW-0862">Zinc</keyword>
<proteinExistence type="inferred from homology"/>
<feature type="signal peptide" evidence="8">
    <location>
        <begin position="1"/>
        <end position="18"/>
    </location>
</feature>
<comment type="similarity">
    <text evidence="2">Belongs to the peptidase M35 family.</text>
</comment>
<evidence type="ECO:0000256" key="5">
    <source>
        <dbReference type="ARBA" id="ARBA00022801"/>
    </source>
</evidence>
<evidence type="ECO:0000256" key="7">
    <source>
        <dbReference type="ARBA" id="ARBA00023049"/>
    </source>
</evidence>
<comment type="cofactor">
    <cofactor evidence="1">
        <name>Zn(2+)</name>
        <dbReference type="ChEBI" id="CHEBI:29105"/>
    </cofactor>
</comment>
<feature type="domain" description="Lysine-specific metallo-endopeptidase" evidence="9">
    <location>
        <begin position="252"/>
        <end position="379"/>
    </location>
</feature>
<dbReference type="OrthoDB" id="4689212at2759"/>
<evidence type="ECO:0000256" key="6">
    <source>
        <dbReference type="ARBA" id="ARBA00022833"/>
    </source>
</evidence>
<evidence type="ECO:0000256" key="2">
    <source>
        <dbReference type="ARBA" id="ARBA00010279"/>
    </source>
</evidence>
<gene>
    <name evidence="10" type="ORF">CTheo_4505</name>
</gene>
<dbReference type="InterPro" id="IPR029463">
    <property type="entry name" value="Lys_MEP"/>
</dbReference>
<keyword evidence="8" id="KW-0732">Signal</keyword>
<evidence type="ECO:0000256" key="4">
    <source>
        <dbReference type="ARBA" id="ARBA00022723"/>
    </source>
</evidence>
<dbReference type="GO" id="GO:0004222">
    <property type="term" value="F:metalloendopeptidase activity"/>
    <property type="evidence" value="ECO:0007669"/>
    <property type="project" value="InterPro"/>
</dbReference>
<dbReference type="PANTHER" id="PTHR37016:SF3">
    <property type="entry name" value="NEUTRAL PROTEASE 2-RELATED"/>
    <property type="match status" value="1"/>
</dbReference>
<keyword evidence="11" id="KW-1185">Reference proteome</keyword>
<comment type="caution">
    <text evidence="10">The sequence shown here is derived from an EMBL/GenBank/DDBJ whole genome shotgun (WGS) entry which is preliminary data.</text>
</comment>
<organism evidence="10 11">
    <name type="scientific">Ceratobasidium theobromae</name>
    <dbReference type="NCBI Taxonomy" id="1582974"/>
    <lineage>
        <taxon>Eukaryota</taxon>
        <taxon>Fungi</taxon>
        <taxon>Dikarya</taxon>
        <taxon>Basidiomycota</taxon>
        <taxon>Agaricomycotina</taxon>
        <taxon>Agaricomycetes</taxon>
        <taxon>Cantharellales</taxon>
        <taxon>Ceratobasidiaceae</taxon>
        <taxon>Ceratobasidium</taxon>
    </lineage>
</organism>
<dbReference type="InterPro" id="IPR050414">
    <property type="entry name" value="Fungal_M35_metalloproteases"/>
</dbReference>
<accession>A0A5N5QKI7</accession>
<reference evidence="10 11" key="1">
    <citation type="journal article" date="2019" name="Fungal Biol. Biotechnol.">
        <title>Draft genome sequence of fastidious pathogen Ceratobasidium theobromae, which causes vascular-streak dieback in Theobroma cacao.</title>
        <authorList>
            <person name="Ali S.S."/>
            <person name="Asman A."/>
            <person name="Shao J."/>
            <person name="Firmansyah A.P."/>
            <person name="Susilo A.W."/>
            <person name="Rosmana A."/>
            <person name="McMahon P."/>
            <person name="Junaid M."/>
            <person name="Guest D."/>
            <person name="Kheng T.Y."/>
            <person name="Meinhardt L.W."/>
            <person name="Bailey B.A."/>
        </authorList>
    </citation>
    <scope>NUCLEOTIDE SEQUENCE [LARGE SCALE GENOMIC DNA]</scope>
    <source>
        <strain evidence="10 11">CT2</strain>
    </source>
</reference>
<keyword evidence="3" id="KW-0645">Protease</keyword>
<evidence type="ECO:0000313" key="11">
    <source>
        <dbReference type="Proteomes" id="UP000383932"/>
    </source>
</evidence>
<dbReference type="EMBL" id="SSOP01000078">
    <property type="protein sequence ID" value="KAB5592053.1"/>
    <property type="molecule type" value="Genomic_DNA"/>
</dbReference>
<protein>
    <submittedName>
        <fullName evidence="10">Peptidyl-Lys metalloendopeptidase</fullName>
    </submittedName>
</protein>
<dbReference type="Proteomes" id="UP000383932">
    <property type="component" value="Unassembled WGS sequence"/>
</dbReference>
<dbReference type="Pfam" id="PF14521">
    <property type="entry name" value="Aspzincin_M35"/>
    <property type="match status" value="1"/>
</dbReference>
<dbReference type="GO" id="GO:0046872">
    <property type="term" value="F:metal ion binding"/>
    <property type="evidence" value="ECO:0007669"/>
    <property type="project" value="UniProtKB-KW"/>
</dbReference>
<feature type="chain" id="PRO_5024324484" evidence="8">
    <location>
        <begin position="19"/>
        <end position="385"/>
    </location>
</feature>